<evidence type="ECO:0000259" key="4">
    <source>
        <dbReference type="Pfam" id="PF00755"/>
    </source>
</evidence>
<sequence length="291" mass="33587">MLRFESRLGVACRNASKCRSKHNLAGDDYQFLQRSVIPTYHFQKSLRRLPIPKLTESCNRFLASARVVLSDSQYKQTEGIVQSFEKNEGLELQKALLDYDRNHKDTSYICEPWFDMYLKSRLPCPVNFNPFMMYAPDPDARFNHQLSRATNFAISFARFKRALDENILAPEVFHLNPKKSDTKFFRNVCKTLPPSLSWFGAVAFKAFPLDMSQYKSTFNSTRIPKKNKDVLYQDASQKHFMVLYRGRIFAVDIFDDKGNILAAEDVHNSLAHILKAGTKLEADKCVGKLIF</sequence>
<dbReference type="Gene3D" id="1.10.275.20">
    <property type="entry name" value="Choline/Carnitine o-acyltransferase"/>
    <property type="match status" value="1"/>
</dbReference>
<dbReference type="EMBL" id="KN549255">
    <property type="protein sequence ID" value="KHJ98987.1"/>
    <property type="molecule type" value="Genomic_DNA"/>
</dbReference>
<accession>A0A0B1TT18</accession>
<dbReference type="FunFam" id="1.10.275.20:FF:000001">
    <property type="entry name" value="carnitine O-palmitoyltransferase 2, mitochondrial"/>
    <property type="match status" value="1"/>
</dbReference>
<keyword evidence="5" id="KW-0808">Transferase</keyword>
<dbReference type="PANTHER" id="PTHR22589">
    <property type="entry name" value="CARNITINE O-ACYLTRANSFERASE"/>
    <property type="match status" value="1"/>
</dbReference>
<dbReference type="GO" id="GO:0004095">
    <property type="term" value="F:carnitine O-palmitoyltransferase activity"/>
    <property type="evidence" value="ECO:0007669"/>
    <property type="project" value="TreeGrafter"/>
</dbReference>
<dbReference type="Proteomes" id="UP000053660">
    <property type="component" value="Unassembled WGS sequence"/>
</dbReference>
<dbReference type="GO" id="GO:0006635">
    <property type="term" value="P:fatty acid beta-oxidation"/>
    <property type="evidence" value="ECO:0007669"/>
    <property type="project" value="UniProtKB-UniPathway"/>
</dbReference>
<protein>
    <submittedName>
        <fullName evidence="5">Choline/Carnitine O-acyltransferase</fullName>
    </submittedName>
</protein>
<evidence type="ECO:0000256" key="3">
    <source>
        <dbReference type="ARBA" id="ARBA00048999"/>
    </source>
</evidence>
<dbReference type="InterPro" id="IPR039551">
    <property type="entry name" value="Cho/carn_acyl_trans"/>
</dbReference>
<evidence type="ECO:0000313" key="6">
    <source>
        <dbReference type="Proteomes" id="UP000053660"/>
    </source>
</evidence>
<dbReference type="Gene3D" id="3.30.559.70">
    <property type="entry name" value="Choline/Carnitine o-acyltransferase, domain 2"/>
    <property type="match status" value="1"/>
</dbReference>
<gene>
    <name evidence="5" type="ORF">OESDEN_01044</name>
</gene>
<feature type="domain" description="Choline/carnitine acyltransferase" evidence="4">
    <location>
        <begin position="49"/>
        <end position="286"/>
    </location>
</feature>
<dbReference type="InterPro" id="IPR000542">
    <property type="entry name" value="Carn_acyl_trans"/>
</dbReference>
<comment type="pathway">
    <text evidence="1">Lipid metabolism; fatty acid beta-oxidation.</text>
</comment>
<reference evidence="5 6" key="1">
    <citation type="submission" date="2014-03" db="EMBL/GenBank/DDBJ databases">
        <title>Draft genome of the hookworm Oesophagostomum dentatum.</title>
        <authorList>
            <person name="Mitreva M."/>
        </authorList>
    </citation>
    <scope>NUCLEOTIDE SEQUENCE [LARGE SCALE GENOMIC DNA]</scope>
    <source>
        <strain evidence="5 6">OD-Hann</strain>
    </source>
</reference>
<dbReference type="SUPFAM" id="SSF52777">
    <property type="entry name" value="CoA-dependent acyltransferases"/>
    <property type="match status" value="1"/>
</dbReference>
<evidence type="ECO:0000256" key="1">
    <source>
        <dbReference type="ARBA" id="ARBA00005005"/>
    </source>
</evidence>
<dbReference type="GO" id="GO:0005739">
    <property type="term" value="C:mitochondrion"/>
    <property type="evidence" value="ECO:0007669"/>
    <property type="project" value="TreeGrafter"/>
</dbReference>
<comment type="catalytic activity">
    <reaction evidence="3">
        <text>4,8-dimethylnonanoyl-CoA + (R)-carnitine = O-4,8-dimethylnonanoyl-(R)-carnitine + CoA</text>
        <dbReference type="Rhea" id="RHEA:44860"/>
        <dbReference type="ChEBI" id="CHEBI:16347"/>
        <dbReference type="ChEBI" id="CHEBI:57287"/>
        <dbReference type="ChEBI" id="CHEBI:77061"/>
        <dbReference type="ChEBI" id="CHEBI:84654"/>
    </reaction>
</comment>
<keyword evidence="6" id="KW-1185">Reference proteome</keyword>
<keyword evidence="2 5" id="KW-0012">Acyltransferase</keyword>
<dbReference type="AlphaFoldDB" id="A0A0B1TT18"/>
<dbReference type="Pfam" id="PF00755">
    <property type="entry name" value="Carn_acyltransf"/>
    <property type="match status" value="1"/>
</dbReference>
<dbReference type="InterPro" id="IPR042231">
    <property type="entry name" value="Cho/carn_acyl_trans_2"/>
</dbReference>
<dbReference type="PANTHER" id="PTHR22589:SF16">
    <property type="entry name" value="CARNITINE O-PALMITOYLTRANSFERASE 2, MITOCHONDRIAL"/>
    <property type="match status" value="1"/>
</dbReference>
<evidence type="ECO:0000256" key="2">
    <source>
        <dbReference type="ARBA" id="ARBA00023315"/>
    </source>
</evidence>
<dbReference type="OrthoDB" id="240216at2759"/>
<proteinExistence type="predicted"/>
<dbReference type="UniPathway" id="UPA00659"/>
<evidence type="ECO:0000313" key="5">
    <source>
        <dbReference type="EMBL" id="KHJ98987.1"/>
    </source>
</evidence>
<dbReference type="Gene3D" id="1.20.1280.180">
    <property type="match status" value="1"/>
</dbReference>
<name>A0A0B1TT18_OESDE</name>
<dbReference type="InterPro" id="IPR042572">
    <property type="entry name" value="Carn_acyl_trans_N"/>
</dbReference>
<organism evidence="5 6">
    <name type="scientific">Oesophagostomum dentatum</name>
    <name type="common">Nodular worm</name>
    <dbReference type="NCBI Taxonomy" id="61180"/>
    <lineage>
        <taxon>Eukaryota</taxon>
        <taxon>Metazoa</taxon>
        <taxon>Ecdysozoa</taxon>
        <taxon>Nematoda</taxon>
        <taxon>Chromadorea</taxon>
        <taxon>Rhabditida</taxon>
        <taxon>Rhabditina</taxon>
        <taxon>Rhabditomorpha</taxon>
        <taxon>Strongyloidea</taxon>
        <taxon>Strongylidae</taxon>
        <taxon>Oesophagostomum</taxon>
    </lineage>
</organism>